<keyword evidence="3" id="KW-0460">Magnesium</keyword>
<gene>
    <name evidence="8" type="primary">hflX_1</name>
    <name evidence="5" type="synonym">hflX</name>
    <name evidence="8" type="ORF">AMOR_27500</name>
</gene>
<dbReference type="PANTHER" id="PTHR10229">
    <property type="entry name" value="GTP-BINDING PROTEIN HFLX"/>
    <property type="match status" value="1"/>
</dbReference>
<accession>A0ABM7WW70</accession>
<comment type="subunit">
    <text evidence="5">Monomer. Associates with the 50S ribosomal subunit.</text>
</comment>
<feature type="domain" description="Hflx-type G" evidence="7">
    <location>
        <begin position="379"/>
        <end position="543"/>
    </location>
</feature>
<organism evidence="8 9">
    <name type="scientific">Anaeromyxobacter oryzae</name>
    <dbReference type="NCBI Taxonomy" id="2918170"/>
    <lineage>
        <taxon>Bacteria</taxon>
        <taxon>Pseudomonadati</taxon>
        <taxon>Myxococcota</taxon>
        <taxon>Myxococcia</taxon>
        <taxon>Myxococcales</taxon>
        <taxon>Cystobacterineae</taxon>
        <taxon>Anaeromyxobacteraceae</taxon>
        <taxon>Anaeromyxobacter</taxon>
    </lineage>
</organism>
<dbReference type="Proteomes" id="UP001162891">
    <property type="component" value="Chromosome"/>
</dbReference>
<evidence type="ECO:0000259" key="7">
    <source>
        <dbReference type="PROSITE" id="PS51705"/>
    </source>
</evidence>
<evidence type="ECO:0000256" key="1">
    <source>
        <dbReference type="ARBA" id="ARBA00022723"/>
    </source>
</evidence>
<evidence type="ECO:0000313" key="9">
    <source>
        <dbReference type="Proteomes" id="UP001162891"/>
    </source>
</evidence>
<dbReference type="InterPro" id="IPR027417">
    <property type="entry name" value="P-loop_NTPase"/>
</dbReference>
<dbReference type="Gene3D" id="6.10.250.2860">
    <property type="match status" value="1"/>
</dbReference>
<keyword evidence="1" id="KW-0479">Metal-binding</keyword>
<keyword evidence="9" id="KW-1185">Reference proteome</keyword>
<evidence type="ECO:0000256" key="3">
    <source>
        <dbReference type="ARBA" id="ARBA00022842"/>
    </source>
</evidence>
<dbReference type="InterPro" id="IPR025121">
    <property type="entry name" value="GTPase_HflX_N"/>
</dbReference>
<dbReference type="InterPro" id="IPR016496">
    <property type="entry name" value="GTPase_HflX"/>
</dbReference>
<proteinExistence type="inferred from homology"/>
<evidence type="ECO:0000256" key="4">
    <source>
        <dbReference type="ARBA" id="ARBA00023134"/>
    </source>
</evidence>
<dbReference type="NCBIfam" id="TIGR03156">
    <property type="entry name" value="GTP_HflX"/>
    <property type="match status" value="1"/>
</dbReference>
<dbReference type="InterPro" id="IPR006073">
    <property type="entry name" value="GTP-bd"/>
</dbReference>
<dbReference type="Pfam" id="PF13167">
    <property type="entry name" value="GTP-bdg_N"/>
    <property type="match status" value="1"/>
</dbReference>
<comment type="subcellular location">
    <subcellularLocation>
        <location evidence="5">Cytoplasm</location>
    </subcellularLocation>
    <text evidence="5">May associate with membranes.</text>
</comment>
<keyword evidence="5" id="KW-0963">Cytoplasm</keyword>
<reference evidence="9" key="1">
    <citation type="journal article" date="2022" name="Int. J. Syst. Evol. Microbiol.">
        <title>Anaeromyxobacter oryzae sp. nov., Anaeromyxobacter diazotrophicus sp. nov. and Anaeromyxobacter paludicola sp. nov., isolated from paddy soils.</title>
        <authorList>
            <person name="Itoh H."/>
            <person name="Xu Z."/>
            <person name="Mise K."/>
            <person name="Masuda Y."/>
            <person name="Ushijima N."/>
            <person name="Hayakawa C."/>
            <person name="Shiratori Y."/>
            <person name="Senoo K."/>
        </authorList>
    </citation>
    <scope>NUCLEOTIDE SEQUENCE [LARGE SCALE GENOMIC DNA]</scope>
    <source>
        <strain evidence="9">Red232</strain>
    </source>
</reference>
<dbReference type="Gene3D" id="3.40.50.11060">
    <property type="entry name" value="GTPase HflX, N-terminal domain"/>
    <property type="match status" value="1"/>
</dbReference>
<evidence type="ECO:0000256" key="6">
    <source>
        <dbReference type="SAM" id="MobiDB-lite"/>
    </source>
</evidence>
<dbReference type="InterPro" id="IPR032305">
    <property type="entry name" value="GTP-bd_M"/>
</dbReference>
<dbReference type="PANTHER" id="PTHR10229:SF0">
    <property type="entry name" value="GTP-BINDING PROTEIN 6-RELATED"/>
    <property type="match status" value="1"/>
</dbReference>
<dbReference type="EMBL" id="AP025591">
    <property type="protein sequence ID" value="BDG03754.1"/>
    <property type="molecule type" value="Genomic_DNA"/>
</dbReference>
<feature type="compositionally biased region" description="Basic and acidic residues" evidence="6">
    <location>
        <begin position="553"/>
        <end position="562"/>
    </location>
</feature>
<feature type="region of interest" description="Disordered" evidence="6">
    <location>
        <begin position="553"/>
        <end position="600"/>
    </location>
</feature>
<dbReference type="HAMAP" id="MF_00900">
    <property type="entry name" value="GTPase_HflX"/>
    <property type="match status" value="1"/>
</dbReference>
<dbReference type="RefSeq" id="WP_248362067.1">
    <property type="nucleotide sequence ID" value="NZ_AP025591.1"/>
</dbReference>
<dbReference type="InterPro" id="IPR042108">
    <property type="entry name" value="GTPase_HflX_N_sf"/>
</dbReference>
<keyword evidence="4 5" id="KW-0342">GTP-binding</keyword>
<name>A0ABM7WW70_9BACT</name>
<evidence type="ECO:0000313" key="8">
    <source>
        <dbReference type="EMBL" id="BDG03754.1"/>
    </source>
</evidence>
<dbReference type="Gene3D" id="3.40.50.300">
    <property type="entry name" value="P-loop containing nucleotide triphosphate hydrolases"/>
    <property type="match status" value="1"/>
</dbReference>
<comment type="similarity">
    <text evidence="5">Belongs to the TRAFAC class OBG-HflX-like GTPase superfamily. HflX GTPase family.</text>
</comment>
<evidence type="ECO:0000256" key="5">
    <source>
        <dbReference type="HAMAP-Rule" id="MF_00900"/>
    </source>
</evidence>
<keyword evidence="2 5" id="KW-0547">Nucleotide-binding</keyword>
<dbReference type="PRINTS" id="PR00326">
    <property type="entry name" value="GTP1OBG"/>
</dbReference>
<dbReference type="SUPFAM" id="SSF52540">
    <property type="entry name" value="P-loop containing nucleoside triphosphate hydrolases"/>
    <property type="match status" value="1"/>
</dbReference>
<sequence length="600" mass="66014">MQDVLGNTLGLKPSQLHALRRTYRRRVDAQSIVSPELARHLTEVSLETNRQIGVLLDRKGDVQAVVVGDAKKLELPDVGRSRAGDSRLRGLRLVHTHLNGEPLSRDDHTDLALLRLDLVAAVEVQDDGLPGRVHYAHLLPENPQGAMWKDEVAPSVHELDYDALSGALALEDEFARARAIRRTGGKERAILVGFGGRERGRLEAEASLEELRELARTAGVEVIDATLQLRRDPDPRYLIGKGKLEDIVLRSMQLMATMIVFDSNLSPSQARHIAEATSLKILDRTQLILDIFAQRAQSADGKLQVELAQLQYLYPRLVGRDDSLSRLAGGIGGRGPGETKLEIDRRRVRDRITALQRRIEALGENRHLRRKQRNARGLPVLSIVGYTNAGKSTLLNALTDSDVLAEDKLFATLDPTSRRLRFPRDREVIITDTVGFIRDLPPDLVNAFRATLEELTDADLLLHVVDASDPRQEEQIAAVEAILKDLGLAEKRRLLVLNKIDRLPASEGAALAHQRDAVAVSAATRDGLPALLARCEKLLWADGRVALGDVVEARDGEGRAPDAPEPAPPPREAERPAPSATPVEGEPGPRLLPATLRRVS</sequence>
<evidence type="ECO:0000256" key="2">
    <source>
        <dbReference type="ARBA" id="ARBA00022741"/>
    </source>
</evidence>
<dbReference type="Pfam" id="PF01926">
    <property type="entry name" value="MMR_HSR1"/>
    <property type="match status" value="1"/>
</dbReference>
<comment type="function">
    <text evidence="5">GTPase that associates with the 50S ribosomal subunit and may have a role during protein synthesis or ribosome biogenesis.</text>
</comment>
<protein>
    <recommendedName>
        <fullName evidence="5">GTPase HflX</fullName>
    </recommendedName>
    <alternativeName>
        <fullName evidence="5">GTP-binding protein HflX</fullName>
    </alternativeName>
</protein>
<dbReference type="InterPro" id="IPR030394">
    <property type="entry name" value="G_HFLX_dom"/>
</dbReference>
<dbReference type="Pfam" id="PF16360">
    <property type="entry name" value="GTP-bdg_M"/>
    <property type="match status" value="1"/>
</dbReference>
<dbReference type="PROSITE" id="PS51705">
    <property type="entry name" value="G_HFLX"/>
    <property type="match status" value="1"/>
</dbReference>
<dbReference type="CDD" id="cd01878">
    <property type="entry name" value="HflX"/>
    <property type="match status" value="1"/>
</dbReference>